<protein>
    <recommendedName>
        <fullName evidence="2">Curli production assembly/transport component CsgE</fullName>
    </recommendedName>
</protein>
<feature type="chain" id="PRO_5012962970" description="Curli production assembly/transport component CsgE" evidence="4">
    <location>
        <begin position="33"/>
        <end position="159"/>
    </location>
</feature>
<dbReference type="Pfam" id="PF10627">
    <property type="entry name" value="CsgE"/>
    <property type="match status" value="1"/>
</dbReference>
<reference evidence="6" key="1">
    <citation type="submission" date="2017-06" db="EMBL/GenBank/DDBJ databases">
        <title>Herbaspirillum phytohormonus sp. nov., isolated from the root nodule of Robinia pseudoacacia in lead-zinc mine.</title>
        <authorList>
            <person name="Fan M."/>
            <person name="Lin Y."/>
        </authorList>
    </citation>
    <scope>NUCLEOTIDE SEQUENCE [LARGE SCALE GENOMIC DNA]</scope>
    <source>
        <strain evidence="6">SC-089</strain>
    </source>
</reference>
<evidence type="ECO:0000313" key="5">
    <source>
        <dbReference type="EMBL" id="OWT65652.1"/>
    </source>
</evidence>
<comment type="caution">
    <text evidence="5">The sequence shown here is derived from an EMBL/GenBank/DDBJ whole genome shotgun (WGS) entry which is preliminary data.</text>
</comment>
<keyword evidence="6" id="KW-1185">Reference proteome</keyword>
<evidence type="ECO:0000256" key="2">
    <source>
        <dbReference type="ARBA" id="ARBA00014024"/>
    </source>
</evidence>
<proteinExistence type="predicted"/>
<organism evidence="5 6">
    <name type="scientific">Candidimonas nitroreducens</name>
    <dbReference type="NCBI Taxonomy" id="683354"/>
    <lineage>
        <taxon>Bacteria</taxon>
        <taxon>Pseudomonadati</taxon>
        <taxon>Pseudomonadota</taxon>
        <taxon>Betaproteobacteria</taxon>
        <taxon>Burkholderiales</taxon>
        <taxon>Alcaligenaceae</taxon>
        <taxon>Candidimonas</taxon>
    </lineage>
</organism>
<sequence length="159" mass="17570">MGRRISVSPSGLPSGFRFGLVAAALLSAAAAAQGPEPGQAQKSLDQGRIDSDPLRGLIINRTITVLGWDFYQSFSEIWRALYPNSQDTMTVIERPTAQFGSEIWISYLNQTVFHTFLSPARSRAREESKNAVQVVHDSIANINVQRKYTQDADLGPEEM</sequence>
<comment type="function">
    <text evidence="1">May be involved in the biogenesis of curli organelles.</text>
</comment>
<dbReference type="InterPro" id="IPR018900">
    <property type="entry name" value="Curli_CsgE"/>
</dbReference>
<gene>
    <name evidence="5" type="ORF">CEY11_02605</name>
</gene>
<accession>A0A225MX53</accession>
<evidence type="ECO:0000256" key="1">
    <source>
        <dbReference type="ARBA" id="ARBA00003989"/>
    </source>
</evidence>
<evidence type="ECO:0000256" key="3">
    <source>
        <dbReference type="ARBA" id="ARBA00022729"/>
    </source>
</evidence>
<evidence type="ECO:0000256" key="4">
    <source>
        <dbReference type="SAM" id="SignalP"/>
    </source>
</evidence>
<evidence type="ECO:0000313" key="6">
    <source>
        <dbReference type="Proteomes" id="UP000214603"/>
    </source>
</evidence>
<dbReference type="AlphaFoldDB" id="A0A225MX53"/>
<keyword evidence="3 4" id="KW-0732">Signal</keyword>
<dbReference type="Proteomes" id="UP000214603">
    <property type="component" value="Unassembled WGS sequence"/>
</dbReference>
<dbReference type="EMBL" id="NJIH01000002">
    <property type="protein sequence ID" value="OWT65652.1"/>
    <property type="molecule type" value="Genomic_DNA"/>
</dbReference>
<name>A0A225MX53_9BURK</name>
<feature type="signal peptide" evidence="4">
    <location>
        <begin position="1"/>
        <end position="32"/>
    </location>
</feature>